<sequence length="353" mass="38704">MAILDAFDPAHPRDRNWIERIPPAYWILALILLVLPAFAGEFVLYQIMGWSFILGMIALSLMFLAGYGGMVSLAQMSFAGFAGYMVAIFGDSAITAISQGWPWWITIPLALALTVLVATGVGWLAVRTEGIYTIMITLAIAAAFFYFTRQNYDLFNGFSGFNSILPPHLFGVDWRQPVAFYYLALFWAVVAYASVVYLSRAPFGLALQGVRDNPRRMAALGYNVTAHRVAAYAFAGLIAGIGGILFTWQSSQISPGTIGIGPAIDVLVVAVIGGLRHPIGAFLGAFIFVLLKTFAVDVLISLGLSGERFQLLIGLCFLAIVFFSPDGLLGLWERLRERGRRDPLTGRTREERQ</sequence>
<comment type="subcellular location">
    <subcellularLocation>
        <location evidence="1">Cell membrane</location>
        <topology evidence="1">Multi-pass membrane protein</topology>
    </subcellularLocation>
</comment>
<feature type="transmembrane region" description="Helical" evidence="6">
    <location>
        <begin position="78"/>
        <end position="97"/>
    </location>
</feature>
<feature type="transmembrane region" description="Helical" evidence="6">
    <location>
        <begin position="103"/>
        <end position="124"/>
    </location>
</feature>
<comment type="caution">
    <text evidence="7">The sequence shown here is derived from an EMBL/GenBank/DDBJ whole genome shotgun (WGS) entry which is preliminary data.</text>
</comment>
<dbReference type="InterPro" id="IPR043428">
    <property type="entry name" value="LivM-like"/>
</dbReference>
<gene>
    <name evidence="7" type="ORF">ACFO5X_01485</name>
</gene>
<dbReference type="PANTHER" id="PTHR30482">
    <property type="entry name" value="HIGH-AFFINITY BRANCHED-CHAIN AMINO ACID TRANSPORT SYSTEM PERMEASE"/>
    <property type="match status" value="1"/>
</dbReference>
<evidence type="ECO:0000256" key="1">
    <source>
        <dbReference type="ARBA" id="ARBA00004651"/>
    </source>
</evidence>
<evidence type="ECO:0000256" key="4">
    <source>
        <dbReference type="ARBA" id="ARBA00022989"/>
    </source>
</evidence>
<protein>
    <submittedName>
        <fullName evidence="7">Branched-chain amino acid ABC transporter permease</fullName>
    </submittedName>
</protein>
<reference evidence="8" key="1">
    <citation type="journal article" date="2019" name="Int. J. Syst. Evol. Microbiol.">
        <title>The Global Catalogue of Microorganisms (GCM) 10K type strain sequencing project: providing services to taxonomists for standard genome sequencing and annotation.</title>
        <authorList>
            <consortium name="The Broad Institute Genomics Platform"/>
            <consortium name="The Broad Institute Genome Sequencing Center for Infectious Disease"/>
            <person name="Wu L."/>
            <person name="Ma J."/>
        </authorList>
    </citation>
    <scope>NUCLEOTIDE SEQUENCE [LARGE SCALE GENOMIC DNA]</scope>
    <source>
        <strain evidence="8">CGMCC 4.7283</strain>
    </source>
</reference>
<dbReference type="RefSeq" id="WP_380715208.1">
    <property type="nucleotide sequence ID" value="NZ_JBHSGI010000002.1"/>
</dbReference>
<dbReference type="EMBL" id="JBHSGI010000002">
    <property type="protein sequence ID" value="MFC4667211.1"/>
    <property type="molecule type" value="Genomic_DNA"/>
</dbReference>
<feature type="transmembrane region" description="Helical" evidence="6">
    <location>
        <begin position="21"/>
        <end position="39"/>
    </location>
</feature>
<feature type="transmembrane region" description="Helical" evidence="6">
    <location>
        <begin position="45"/>
        <end position="66"/>
    </location>
</feature>
<evidence type="ECO:0000256" key="2">
    <source>
        <dbReference type="ARBA" id="ARBA00022475"/>
    </source>
</evidence>
<evidence type="ECO:0000256" key="6">
    <source>
        <dbReference type="SAM" id="Phobius"/>
    </source>
</evidence>
<proteinExistence type="predicted"/>
<organism evidence="7 8">
    <name type="scientific">Seohaeicola nanhaiensis</name>
    <dbReference type="NCBI Taxonomy" id="1387282"/>
    <lineage>
        <taxon>Bacteria</taxon>
        <taxon>Pseudomonadati</taxon>
        <taxon>Pseudomonadota</taxon>
        <taxon>Alphaproteobacteria</taxon>
        <taxon>Rhodobacterales</taxon>
        <taxon>Roseobacteraceae</taxon>
        <taxon>Seohaeicola</taxon>
    </lineage>
</organism>
<evidence type="ECO:0000313" key="8">
    <source>
        <dbReference type="Proteomes" id="UP001595973"/>
    </source>
</evidence>
<feature type="transmembrane region" description="Helical" evidence="6">
    <location>
        <begin position="258"/>
        <end position="275"/>
    </location>
</feature>
<feature type="transmembrane region" description="Helical" evidence="6">
    <location>
        <begin position="220"/>
        <end position="246"/>
    </location>
</feature>
<name>A0ABV9KB62_9RHOB</name>
<feature type="transmembrane region" description="Helical" evidence="6">
    <location>
        <begin position="179"/>
        <end position="199"/>
    </location>
</feature>
<dbReference type="PANTHER" id="PTHR30482:SF17">
    <property type="entry name" value="ABC TRANSPORTER ATP-BINDING PROTEIN"/>
    <property type="match status" value="1"/>
</dbReference>
<dbReference type="CDD" id="cd06581">
    <property type="entry name" value="TM_PBP1_LivM_like"/>
    <property type="match status" value="1"/>
</dbReference>
<feature type="transmembrane region" description="Helical" evidence="6">
    <location>
        <begin position="311"/>
        <end position="332"/>
    </location>
</feature>
<keyword evidence="5 6" id="KW-0472">Membrane</keyword>
<feature type="transmembrane region" description="Helical" evidence="6">
    <location>
        <begin position="282"/>
        <end position="305"/>
    </location>
</feature>
<keyword evidence="8" id="KW-1185">Reference proteome</keyword>
<dbReference type="Proteomes" id="UP001595973">
    <property type="component" value="Unassembled WGS sequence"/>
</dbReference>
<dbReference type="Pfam" id="PF02653">
    <property type="entry name" value="BPD_transp_2"/>
    <property type="match status" value="1"/>
</dbReference>
<accession>A0ABV9KB62</accession>
<evidence type="ECO:0000313" key="7">
    <source>
        <dbReference type="EMBL" id="MFC4667211.1"/>
    </source>
</evidence>
<dbReference type="InterPro" id="IPR001851">
    <property type="entry name" value="ABC_transp_permease"/>
</dbReference>
<feature type="transmembrane region" description="Helical" evidence="6">
    <location>
        <begin position="131"/>
        <end position="148"/>
    </location>
</feature>
<keyword evidence="2" id="KW-1003">Cell membrane</keyword>
<keyword evidence="3 6" id="KW-0812">Transmembrane</keyword>
<keyword evidence="4 6" id="KW-1133">Transmembrane helix</keyword>
<evidence type="ECO:0000256" key="5">
    <source>
        <dbReference type="ARBA" id="ARBA00023136"/>
    </source>
</evidence>
<evidence type="ECO:0000256" key="3">
    <source>
        <dbReference type="ARBA" id="ARBA00022692"/>
    </source>
</evidence>